<organism evidence="2 3">
    <name type="scientific">Oculimacula yallundae</name>
    <dbReference type="NCBI Taxonomy" id="86028"/>
    <lineage>
        <taxon>Eukaryota</taxon>
        <taxon>Fungi</taxon>
        <taxon>Dikarya</taxon>
        <taxon>Ascomycota</taxon>
        <taxon>Pezizomycotina</taxon>
        <taxon>Leotiomycetes</taxon>
        <taxon>Helotiales</taxon>
        <taxon>Ploettnerulaceae</taxon>
        <taxon>Oculimacula</taxon>
    </lineage>
</organism>
<evidence type="ECO:0000313" key="2">
    <source>
        <dbReference type="EMBL" id="KAL2061886.1"/>
    </source>
</evidence>
<reference evidence="2 3" key="1">
    <citation type="journal article" date="2024" name="Commun. Biol.">
        <title>Comparative genomic analysis of thermophilic fungi reveals convergent evolutionary adaptations and gene losses.</title>
        <authorList>
            <person name="Steindorff A.S."/>
            <person name="Aguilar-Pontes M.V."/>
            <person name="Robinson A.J."/>
            <person name="Andreopoulos B."/>
            <person name="LaButti K."/>
            <person name="Kuo A."/>
            <person name="Mondo S."/>
            <person name="Riley R."/>
            <person name="Otillar R."/>
            <person name="Haridas S."/>
            <person name="Lipzen A."/>
            <person name="Grimwood J."/>
            <person name="Schmutz J."/>
            <person name="Clum A."/>
            <person name="Reid I.D."/>
            <person name="Moisan M.C."/>
            <person name="Butler G."/>
            <person name="Nguyen T.T.M."/>
            <person name="Dewar K."/>
            <person name="Conant G."/>
            <person name="Drula E."/>
            <person name="Henrissat B."/>
            <person name="Hansel C."/>
            <person name="Singer S."/>
            <person name="Hutchinson M.I."/>
            <person name="de Vries R.P."/>
            <person name="Natvig D.O."/>
            <person name="Powell A.J."/>
            <person name="Tsang A."/>
            <person name="Grigoriev I.V."/>
        </authorList>
    </citation>
    <scope>NUCLEOTIDE SEQUENCE [LARGE SCALE GENOMIC DNA]</scope>
    <source>
        <strain evidence="2 3">CBS 494.80</strain>
    </source>
</reference>
<evidence type="ECO:0000313" key="3">
    <source>
        <dbReference type="Proteomes" id="UP001595075"/>
    </source>
</evidence>
<accession>A0ABR4BWA0</accession>
<evidence type="ECO:0000256" key="1">
    <source>
        <dbReference type="SAM" id="MobiDB-lite"/>
    </source>
</evidence>
<proteinExistence type="predicted"/>
<sequence>MAVELLRGKESHESFMKRLFTSQTIEITCPDDMRIIKFPEVLARAASERFRVLCQQSERRSFKLEELCEAINRERLLCDQTMLNDFVEWLYTSKIPEKSCNLFFDLWSFGSMIGASRFETTALRALSTNTVKYTAKEDVNDRCELLFAHPNYIQGNIKIAWDNAHFSPARHLNMDCTVRETFWENNRRLLFLFDTAAWQGLRNTGVAEIIRAGGDQAVVLNSRMMLVAYGDINGPPWLAENIEKYLSEETPPDSNVSEKRKSAEEFTTSSKKPKA</sequence>
<comment type="caution">
    <text evidence="2">The sequence shown here is derived from an EMBL/GenBank/DDBJ whole genome shotgun (WGS) entry which is preliminary data.</text>
</comment>
<feature type="region of interest" description="Disordered" evidence="1">
    <location>
        <begin position="248"/>
        <end position="275"/>
    </location>
</feature>
<protein>
    <recommendedName>
        <fullName evidence="4">BTB domain-containing protein</fullName>
    </recommendedName>
</protein>
<evidence type="ECO:0008006" key="4">
    <source>
        <dbReference type="Google" id="ProtNLM"/>
    </source>
</evidence>
<keyword evidence="3" id="KW-1185">Reference proteome</keyword>
<dbReference type="EMBL" id="JAZHXI010000018">
    <property type="protein sequence ID" value="KAL2061886.1"/>
    <property type="molecule type" value="Genomic_DNA"/>
</dbReference>
<gene>
    <name evidence="2" type="ORF">VTL71DRAFT_7264</name>
</gene>
<feature type="compositionally biased region" description="Polar residues" evidence="1">
    <location>
        <begin position="265"/>
        <end position="275"/>
    </location>
</feature>
<dbReference type="Proteomes" id="UP001595075">
    <property type="component" value="Unassembled WGS sequence"/>
</dbReference>
<name>A0ABR4BWA0_9HELO</name>